<accession>A0A8J4YBA3</accession>
<reference evidence="1" key="1">
    <citation type="submission" date="2020-07" db="EMBL/GenBank/DDBJ databases">
        <title>The High-quality genome of the commercially important snow crab, Chionoecetes opilio.</title>
        <authorList>
            <person name="Jeong J.-H."/>
            <person name="Ryu S."/>
        </authorList>
    </citation>
    <scope>NUCLEOTIDE SEQUENCE</scope>
    <source>
        <strain evidence="1">MADBK_172401_WGS</strain>
        <tissue evidence="1">Digestive gland</tissue>
    </source>
</reference>
<gene>
    <name evidence="1" type="ORF">GWK47_052906</name>
</gene>
<comment type="caution">
    <text evidence="1">The sequence shown here is derived from an EMBL/GenBank/DDBJ whole genome shotgun (WGS) entry which is preliminary data.</text>
</comment>
<name>A0A8J4YBA3_CHIOP</name>
<evidence type="ECO:0000313" key="1">
    <source>
        <dbReference type="EMBL" id="KAG0718190.1"/>
    </source>
</evidence>
<sequence length="126" mass="13526">MPAGSGASIESADPGHAPRAHDVRVLLRLWPSSAPFLGEGTGRGTVEYGLVFLARYLSTPSWNPCVPWDFPPSRGLGGGRRASIDVLRLIRVEYTQWYRLFLCSFPLLPPRGGVGASCPVSMAGEG</sequence>
<evidence type="ECO:0000313" key="2">
    <source>
        <dbReference type="Proteomes" id="UP000770661"/>
    </source>
</evidence>
<dbReference type="Proteomes" id="UP000770661">
    <property type="component" value="Unassembled WGS sequence"/>
</dbReference>
<keyword evidence="2" id="KW-1185">Reference proteome</keyword>
<protein>
    <submittedName>
        <fullName evidence="1">Uncharacterized protein</fullName>
    </submittedName>
</protein>
<dbReference type="EMBL" id="JACEEZ010016456">
    <property type="protein sequence ID" value="KAG0718190.1"/>
    <property type="molecule type" value="Genomic_DNA"/>
</dbReference>
<dbReference type="AlphaFoldDB" id="A0A8J4YBA3"/>
<proteinExistence type="predicted"/>
<organism evidence="1 2">
    <name type="scientific">Chionoecetes opilio</name>
    <name type="common">Atlantic snow crab</name>
    <name type="synonym">Cancer opilio</name>
    <dbReference type="NCBI Taxonomy" id="41210"/>
    <lineage>
        <taxon>Eukaryota</taxon>
        <taxon>Metazoa</taxon>
        <taxon>Ecdysozoa</taxon>
        <taxon>Arthropoda</taxon>
        <taxon>Crustacea</taxon>
        <taxon>Multicrustacea</taxon>
        <taxon>Malacostraca</taxon>
        <taxon>Eumalacostraca</taxon>
        <taxon>Eucarida</taxon>
        <taxon>Decapoda</taxon>
        <taxon>Pleocyemata</taxon>
        <taxon>Brachyura</taxon>
        <taxon>Eubrachyura</taxon>
        <taxon>Majoidea</taxon>
        <taxon>Majidae</taxon>
        <taxon>Chionoecetes</taxon>
    </lineage>
</organism>